<keyword evidence="4 7" id="KW-0067">ATP-binding</keyword>
<dbReference type="InterPro" id="IPR020556">
    <property type="entry name" value="Amidase_CS"/>
</dbReference>
<dbReference type="GO" id="GO:0006412">
    <property type="term" value="P:translation"/>
    <property type="evidence" value="ECO:0007669"/>
    <property type="project" value="UniProtKB-UniRule"/>
</dbReference>
<keyword evidence="2 7" id="KW-0436">Ligase</keyword>
<comment type="similarity">
    <text evidence="1 7">Belongs to the amidase family. GatA subfamily.</text>
</comment>
<evidence type="ECO:0000256" key="2">
    <source>
        <dbReference type="ARBA" id="ARBA00022598"/>
    </source>
</evidence>
<feature type="active site" description="Charge relay system" evidence="7">
    <location>
        <position position="134"/>
    </location>
</feature>
<comment type="subunit">
    <text evidence="7">Heterotrimer of A, B and C subunits.</text>
</comment>
<comment type="function">
    <text evidence="7">Allows the formation of correctly charged Gln-tRNA(Gln) through the transamidation of misacylated Glu-tRNA(Gln) in organisms which lack glutaminyl-tRNA synthetase. The reaction takes place in the presence of glutamine and ATP through an activated gamma-phospho-Glu-tRNA(Gln).</text>
</comment>
<feature type="active site" description="Charge relay system" evidence="7">
    <location>
        <position position="59"/>
    </location>
</feature>
<dbReference type="PANTHER" id="PTHR11895:SF151">
    <property type="entry name" value="GLUTAMYL-TRNA(GLN) AMIDOTRANSFERASE SUBUNIT A"/>
    <property type="match status" value="1"/>
</dbReference>
<feature type="active site" description="Acyl-ester intermediate" evidence="7">
    <location>
        <position position="158"/>
    </location>
</feature>
<reference evidence="9 10" key="1">
    <citation type="journal article" date="2016" name="Nat. Commun.">
        <title>Thousands of microbial genomes shed light on interconnected biogeochemical processes in an aquifer system.</title>
        <authorList>
            <person name="Anantharaman K."/>
            <person name="Brown C.T."/>
            <person name="Hug L.A."/>
            <person name="Sharon I."/>
            <person name="Castelle C.J."/>
            <person name="Probst A.J."/>
            <person name="Thomas B.C."/>
            <person name="Singh A."/>
            <person name="Wilkins M.J."/>
            <person name="Karaoz U."/>
            <person name="Brodie E.L."/>
            <person name="Williams K.H."/>
            <person name="Hubbard S.S."/>
            <person name="Banfield J.F."/>
        </authorList>
    </citation>
    <scope>NUCLEOTIDE SEQUENCE [LARGE SCALE GENOMIC DNA]</scope>
</reference>
<keyword evidence="5 7" id="KW-0648">Protein biosynthesis</keyword>
<evidence type="ECO:0000256" key="5">
    <source>
        <dbReference type="ARBA" id="ARBA00022917"/>
    </source>
</evidence>
<organism evidence="9 10">
    <name type="scientific">Candidatus Roizmanbacteria bacterium RIFCSPHIGHO2_01_FULL_39_12c</name>
    <dbReference type="NCBI Taxonomy" id="1802031"/>
    <lineage>
        <taxon>Bacteria</taxon>
        <taxon>Candidatus Roizmaniibacteriota</taxon>
    </lineage>
</organism>
<evidence type="ECO:0000313" key="10">
    <source>
        <dbReference type="Proteomes" id="UP000177208"/>
    </source>
</evidence>
<dbReference type="Proteomes" id="UP000177208">
    <property type="component" value="Unassembled WGS sequence"/>
</dbReference>
<sequence length="455" mass="50410">MNLHGKSLLELRQLLTDKKISEKELNLYFLKRIKKYNPKLNAFITVLENNHSGIPYGAKDIFCTKGIRTTAAAKVLDNFIPPYESTVTRKLQEAGMAALGKTNMDAWAHGASTETSDYGVTKNPWDNGRYPGGSSGGSAAAISAYLVSAAIGTDTGGSIRHPSAWCGVIGLKPTYGRVSRYGVIAMGSSWDCPGPMTLTVEDNAYLLKQIAGQDKYDATSSGSAVPDYSNEIKKNKKFKIGIAESYFDGIDDQIKNQVYKAIKVLKKLGHSVKPIKLLPPKYSISVYTILQRAEVSSNLSRYDGVRYGNDRSFFGQEAKRRIMLGTYTLSYGYYDAYYKNAQKVRTIIIENFKSVFKDVDLIVGPNTPVTALKIGEFDKYPFYGELMDQLNEPASTAGIPDLSIPVGLDSHNLPIGFKIMGNYFDEANILNLAYQFEKETDFFGVIKKGIERYKD</sequence>
<dbReference type="InterPro" id="IPR036928">
    <property type="entry name" value="AS_sf"/>
</dbReference>
<proteinExistence type="inferred from homology"/>
<dbReference type="InterPro" id="IPR000120">
    <property type="entry name" value="Amidase"/>
</dbReference>
<evidence type="ECO:0000256" key="4">
    <source>
        <dbReference type="ARBA" id="ARBA00022840"/>
    </source>
</evidence>
<gene>
    <name evidence="7" type="primary">gatA</name>
    <name evidence="9" type="ORF">A2774_04185</name>
</gene>
<dbReference type="HAMAP" id="MF_00120">
    <property type="entry name" value="GatA"/>
    <property type="match status" value="1"/>
</dbReference>
<dbReference type="GO" id="GO:0030956">
    <property type="term" value="C:glutamyl-tRNA(Gln) amidotransferase complex"/>
    <property type="evidence" value="ECO:0007669"/>
    <property type="project" value="InterPro"/>
</dbReference>
<protein>
    <recommendedName>
        <fullName evidence="7">Glutamyl-tRNA(Gln) amidotransferase subunit A</fullName>
        <shortName evidence="7">Glu-ADT subunit A</shortName>
        <ecNumber evidence="7">6.3.5.7</ecNumber>
    </recommendedName>
</protein>
<dbReference type="Pfam" id="PF01425">
    <property type="entry name" value="Amidase"/>
    <property type="match status" value="1"/>
</dbReference>
<dbReference type="AlphaFoldDB" id="A0A1F7GEP5"/>
<dbReference type="InterPro" id="IPR004412">
    <property type="entry name" value="GatA"/>
</dbReference>
<dbReference type="PANTHER" id="PTHR11895">
    <property type="entry name" value="TRANSAMIDASE"/>
    <property type="match status" value="1"/>
</dbReference>
<dbReference type="GO" id="GO:0005524">
    <property type="term" value="F:ATP binding"/>
    <property type="evidence" value="ECO:0007669"/>
    <property type="project" value="UniProtKB-KW"/>
</dbReference>
<dbReference type="Gene3D" id="3.90.1300.10">
    <property type="entry name" value="Amidase signature (AS) domain"/>
    <property type="match status" value="1"/>
</dbReference>
<evidence type="ECO:0000256" key="1">
    <source>
        <dbReference type="ARBA" id="ARBA00008069"/>
    </source>
</evidence>
<evidence type="ECO:0000256" key="3">
    <source>
        <dbReference type="ARBA" id="ARBA00022741"/>
    </source>
</evidence>
<name>A0A1F7GEP5_9BACT</name>
<keyword evidence="3 7" id="KW-0547">Nucleotide-binding</keyword>
<dbReference type="PROSITE" id="PS00571">
    <property type="entry name" value="AMIDASES"/>
    <property type="match status" value="1"/>
</dbReference>
<dbReference type="GO" id="GO:0050567">
    <property type="term" value="F:glutaminyl-tRNA synthase (glutamine-hydrolyzing) activity"/>
    <property type="evidence" value="ECO:0007669"/>
    <property type="project" value="UniProtKB-UniRule"/>
</dbReference>
<evidence type="ECO:0000256" key="6">
    <source>
        <dbReference type="ARBA" id="ARBA00047407"/>
    </source>
</evidence>
<accession>A0A1F7GEP5</accession>
<dbReference type="EC" id="6.3.5.7" evidence="7"/>
<dbReference type="InterPro" id="IPR023631">
    <property type="entry name" value="Amidase_dom"/>
</dbReference>
<feature type="domain" description="Amidase" evidence="8">
    <location>
        <begin position="30"/>
        <end position="430"/>
    </location>
</feature>
<comment type="caution">
    <text evidence="9">The sequence shown here is derived from an EMBL/GenBank/DDBJ whole genome shotgun (WGS) entry which is preliminary data.</text>
</comment>
<comment type="catalytic activity">
    <reaction evidence="6 7">
        <text>L-glutamyl-tRNA(Gln) + L-glutamine + ATP + H2O = L-glutaminyl-tRNA(Gln) + L-glutamate + ADP + phosphate + H(+)</text>
        <dbReference type="Rhea" id="RHEA:17521"/>
        <dbReference type="Rhea" id="RHEA-COMP:9681"/>
        <dbReference type="Rhea" id="RHEA-COMP:9684"/>
        <dbReference type="ChEBI" id="CHEBI:15377"/>
        <dbReference type="ChEBI" id="CHEBI:15378"/>
        <dbReference type="ChEBI" id="CHEBI:29985"/>
        <dbReference type="ChEBI" id="CHEBI:30616"/>
        <dbReference type="ChEBI" id="CHEBI:43474"/>
        <dbReference type="ChEBI" id="CHEBI:58359"/>
        <dbReference type="ChEBI" id="CHEBI:78520"/>
        <dbReference type="ChEBI" id="CHEBI:78521"/>
        <dbReference type="ChEBI" id="CHEBI:456216"/>
        <dbReference type="EC" id="6.3.5.7"/>
    </reaction>
</comment>
<dbReference type="SUPFAM" id="SSF75304">
    <property type="entry name" value="Amidase signature (AS) enzymes"/>
    <property type="match status" value="1"/>
</dbReference>
<evidence type="ECO:0000313" key="9">
    <source>
        <dbReference type="EMBL" id="OGK17367.1"/>
    </source>
</evidence>
<evidence type="ECO:0000256" key="7">
    <source>
        <dbReference type="HAMAP-Rule" id="MF_00120"/>
    </source>
</evidence>
<dbReference type="EMBL" id="MFZG01000009">
    <property type="protein sequence ID" value="OGK17367.1"/>
    <property type="molecule type" value="Genomic_DNA"/>
</dbReference>
<evidence type="ECO:0000259" key="8">
    <source>
        <dbReference type="Pfam" id="PF01425"/>
    </source>
</evidence>